<organism evidence="13 14">
    <name type="scientific">Candidatus Fimisoma avicola</name>
    <dbReference type="NCBI Taxonomy" id="2840826"/>
    <lineage>
        <taxon>Bacteria</taxon>
        <taxon>Bacillati</taxon>
        <taxon>Bacillota</taxon>
        <taxon>Clostridia</taxon>
        <taxon>Eubacteriales</taxon>
        <taxon>Candidatus Fimisoma</taxon>
    </lineage>
</organism>
<keyword evidence="7 9" id="KW-0414">Isoprene biosynthesis</keyword>
<accession>A0A9D1I397</accession>
<dbReference type="SUPFAM" id="SSF55347">
    <property type="entry name" value="Glyceraldehyde-3-phosphate dehydrogenase-like, C-terminal domain"/>
    <property type="match status" value="1"/>
</dbReference>
<dbReference type="SUPFAM" id="SSF51735">
    <property type="entry name" value="NAD(P)-binding Rossmann-fold domains"/>
    <property type="match status" value="1"/>
</dbReference>
<comment type="pathway">
    <text evidence="1 9">Isoprenoid biosynthesis; isopentenyl diphosphate biosynthesis via DXP pathway; isopentenyl diphosphate from 1-deoxy-D-xylulose 5-phosphate: step 1/6.</text>
</comment>
<comment type="catalytic activity">
    <reaction evidence="8">
        <text>2-C-methyl-D-erythritol 4-phosphate + NADP(+) = 1-deoxy-D-xylulose 5-phosphate + NADPH + H(+)</text>
        <dbReference type="Rhea" id="RHEA:13717"/>
        <dbReference type="ChEBI" id="CHEBI:15378"/>
        <dbReference type="ChEBI" id="CHEBI:57783"/>
        <dbReference type="ChEBI" id="CHEBI:57792"/>
        <dbReference type="ChEBI" id="CHEBI:58262"/>
        <dbReference type="ChEBI" id="CHEBI:58349"/>
        <dbReference type="EC" id="1.1.1.267"/>
    </reaction>
    <physiologicalReaction direction="right-to-left" evidence="8">
        <dbReference type="Rhea" id="RHEA:13719"/>
    </physiologicalReaction>
</comment>
<feature type="binding site" evidence="9">
    <location>
        <position position="120"/>
    </location>
    <ligand>
        <name>1-deoxy-D-xylulose 5-phosphate</name>
        <dbReference type="ChEBI" id="CHEBI:57792"/>
    </ligand>
</feature>
<dbReference type="Gene3D" id="1.10.1740.10">
    <property type="match status" value="1"/>
</dbReference>
<dbReference type="HAMAP" id="MF_00183">
    <property type="entry name" value="DXP_reductoisom"/>
    <property type="match status" value="1"/>
</dbReference>
<dbReference type="Pfam" id="PF02670">
    <property type="entry name" value="DXP_reductoisom"/>
    <property type="match status" value="1"/>
</dbReference>
<feature type="domain" description="DXP reductoisomerase C-terminal" evidence="12">
    <location>
        <begin position="256"/>
        <end position="372"/>
    </location>
</feature>
<reference evidence="13" key="1">
    <citation type="submission" date="2020-10" db="EMBL/GenBank/DDBJ databases">
        <authorList>
            <person name="Gilroy R."/>
        </authorList>
    </citation>
    <scope>NUCLEOTIDE SEQUENCE</scope>
    <source>
        <strain evidence="13">11300</strain>
    </source>
</reference>
<feature type="binding site" evidence="9">
    <location>
        <position position="11"/>
    </location>
    <ligand>
        <name>NADPH</name>
        <dbReference type="ChEBI" id="CHEBI:57783"/>
    </ligand>
</feature>
<sequence>MKKIVILGSTGSIGTQCLDIVRDNKEKYKVTALTCGSNTELLAHQIEEFGPELAVTGTAEDAEKLRRRFPHMEILYGAGGLETAASADCHMVVNALVGMRGLLPTYAAIAAGRDVALANKETLVAGGEIIMAKAKEKGVRLLPVDSEHSAIFQCLEGNRTRPLRKILLTASGGPFRGFTADRLKTVTLEQALKHPNWSMGKKITIDSATMMNKGLEVIEAQWLFDTEPDRIQVLVHPQSILHSAVEFEDGAVIGQMGTPDMRIPISFALAYPERLASGRPGPDFFGAASELTFERPDMKVFRCLKLAYEAAEAGGTYPAVMNGANEELVALFLKGKIHFTDIQKNIEKILDDHKPAYNLTLEDILEADRQARIKAHTFAEAAL</sequence>
<evidence type="ECO:0000313" key="14">
    <source>
        <dbReference type="Proteomes" id="UP000824091"/>
    </source>
</evidence>
<dbReference type="Pfam" id="PF13288">
    <property type="entry name" value="DXPR_C"/>
    <property type="match status" value="1"/>
</dbReference>
<evidence type="ECO:0000256" key="4">
    <source>
        <dbReference type="ARBA" id="ARBA00022857"/>
    </source>
</evidence>
<feature type="binding site" evidence="9">
    <location>
        <position position="212"/>
    </location>
    <ligand>
        <name>1-deoxy-D-xylulose 5-phosphate</name>
        <dbReference type="ChEBI" id="CHEBI:57792"/>
    </ligand>
</feature>
<evidence type="ECO:0000259" key="12">
    <source>
        <dbReference type="Pfam" id="PF13288"/>
    </source>
</evidence>
<dbReference type="Gene3D" id="3.40.50.720">
    <property type="entry name" value="NAD(P)-binding Rossmann-like Domain"/>
    <property type="match status" value="1"/>
</dbReference>
<protein>
    <recommendedName>
        <fullName evidence="9">1-deoxy-D-xylulose 5-phosphate reductoisomerase</fullName>
        <shortName evidence="9">DXP reductoisomerase</shortName>
        <ecNumber evidence="9">1.1.1.267</ecNumber>
    </recommendedName>
    <alternativeName>
        <fullName evidence="9">1-deoxyxylulose-5-phosphate reductoisomerase</fullName>
    </alternativeName>
    <alternativeName>
        <fullName evidence="9">2-C-methyl-D-erythritol 4-phosphate synthase</fullName>
    </alternativeName>
</protein>
<evidence type="ECO:0000256" key="5">
    <source>
        <dbReference type="ARBA" id="ARBA00023002"/>
    </source>
</evidence>
<keyword evidence="5 9" id="KW-0560">Oxidoreductase</keyword>
<dbReference type="GO" id="GO:0030145">
    <property type="term" value="F:manganese ion binding"/>
    <property type="evidence" value="ECO:0007669"/>
    <property type="project" value="TreeGrafter"/>
</dbReference>
<dbReference type="GO" id="GO:0051484">
    <property type="term" value="P:isopentenyl diphosphate biosynthetic process, methylerythritol 4-phosphate pathway involved in terpenoid biosynthetic process"/>
    <property type="evidence" value="ECO:0007669"/>
    <property type="project" value="TreeGrafter"/>
</dbReference>
<dbReference type="FunFam" id="3.40.50.720:FF:000045">
    <property type="entry name" value="1-deoxy-D-xylulose 5-phosphate reductoisomerase"/>
    <property type="match status" value="1"/>
</dbReference>
<reference evidence="13" key="2">
    <citation type="journal article" date="2021" name="PeerJ">
        <title>Extensive microbial diversity within the chicken gut microbiome revealed by metagenomics and culture.</title>
        <authorList>
            <person name="Gilroy R."/>
            <person name="Ravi A."/>
            <person name="Getino M."/>
            <person name="Pursley I."/>
            <person name="Horton D.L."/>
            <person name="Alikhan N.F."/>
            <person name="Baker D."/>
            <person name="Gharbi K."/>
            <person name="Hall N."/>
            <person name="Watson M."/>
            <person name="Adriaenssens E.M."/>
            <person name="Foster-Nyarko E."/>
            <person name="Jarju S."/>
            <person name="Secka A."/>
            <person name="Antonio M."/>
            <person name="Oren A."/>
            <person name="Chaudhuri R.R."/>
            <person name="La Ragione R."/>
            <person name="Hildebrand F."/>
            <person name="Pallen M.J."/>
        </authorList>
    </citation>
    <scope>NUCLEOTIDE SEQUENCE</scope>
    <source>
        <strain evidence="13">11300</strain>
    </source>
</reference>
<comment type="function">
    <text evidence="9">Catalyzes the NADPH-dependent rearrangement and reduction of 1-deoxy-D-xylulose-5-phosphate (DXP) to 2-C-methyl-D-erythritol 4-phosphate (MEP).</text>
</comment>
<comment type="cofactor">
    <cofactor evidence="9">
        <name>Mg(2+)</name>
        <dbReference type="ChEBI" id="CHEBI:18420"/>
    </cofactor>
    <cofactor evidence="9">
        <name>Mn(2+)</name>
        <dbReference type="ChEBI" id="CHEBI:29035"/>
    </cofactor>
</comment>
<evidence type="ECO:0000259" key="10">
    <source>
        <dbReference type="Pfam" id="PF02670"/>
    </source>
</evidence>
<evidence type="ECO:0000313" key="13">
    <source>
        <dbReference type="EMBL" id="HIU27167.1"/>
    </source>
</evidence>
<dbReference type="NCBIfam" id="NF009114">
    <property type="entry name" value="PRK12464.1"/>
    <property type="match status" value="1"/>
</dbReference>
<feature type="binding site" evidence="9">
    <location>
        <position position="119"/>
    </location>
    <ligand>
        <name>NADPH</name>
        <dbReference type="ChEBI" id="CHEBI:57783"/>
    </ligand>
</feature>
<comment type="caution">
    <text evidence="13">The sequence shown here is derived from an EMBL/GenBank/DDBJ whole genome shotgun (WGS) entry which is preliminary data.</text>
</comment>
<feature type="binding site" evidence="9">
    <location>
        <position position="207"/>
    </location>
    <ligand>
        <name>1-deoxy-D-xylulose 5-phosphate</name>
        <dbReference type="ChEBI" id="CHEBI:57792"/>
    </ligand>
</feature>
<feature type="binding site" evidence="9">
    <location>
        <position position="146"/>
    </location>
    <ligand>
        <name>1-deoxy-D-xylulose 5-phosphate</name>
        <dbReference type="ChEBI" id="CHEBI:57792"/>
    </ligand>
</feature>
<gene>
    <name evidence="9" type="primary">dxr</name>
    <name evidence="13" type="ORF">IAD16_02145</name>
</gene>
<feature type="binding site" evidence="9">
    <location>
        <position position="147"/>
    </location>
    <ligand>
        <name>Mn(2+)</name>
        <dbReference type="ChEBI" id="CHEBI:29035"/>
    </ligand>
</feature>
<feature type="binding site" evidence="9">
    <location>
        <position position="216"/>
    </location>
    <ligand>
        <name>Mn(2+)</name>
        <dbReference type="ChEBI" id="CHEBI:29035"/>
    </ligand>
</feature>
<evidence type="ECO:0000256" key="6">
    <source>
        <dbReference type="ARBA" id="ARBA00023211"/>
    </source>
</evidence>
<evidence type="ECO:0000256" key="7">
    <source>
        <dbReference type="ARBA" id="ARBA00023229"/>
    </source>
</evidence>
<evidence type="ECO:0000256" key="2">
    <source>
        <dbReference type="ARBA" id="ARBA00006825"/>
    </source>
</evidence>
<dbReference type="PIRSF" id="PIRSF006205">
    <property type="entry name" value="Dxp_reductismrs"/>
    <property type="match status" value="1"/>
</dbReference>
<dbReference type="AlphaFoldDB" id="A0A9D1I397"/>
<feature type="binding site" evidence="9">
    <location>
        <position position="171"/>
    </location>
    <ligand>
        <name>1-deoxy-D-xylulose 5-phosphate</name>
        <dbReference type="ChEBI" id="CHEBI:57792"/>
    </ligand>
</feature>
<proteinExistence type="inferred from homology"/>
<dbReference type="InterPro" id="IPR013512">
    <property type="entry name" value="DXP_reductoisomerase_N"/>
</dbReference>
<feature type="binding site" evidence="9">
    <location>
        <position position="147"/>
    </location>
    <ligand>
        <name>1-deoxy-D-xylulose 5-phosphate</name>
        <dbReference type="ChEBI" id="CHEBI:57792"/>
    </ligand>
</feature>
<feature type="domain" description="1-deoxy-D-xylulose 5-phosphate reductoisomerase N-terminal" evidence="10">
    <location>
        <begin position="4"/>
        <end position="127"/>
    </location>
</feature>
<feature type="binding site" evidence="9">
    <location>
        <position position="10"/>
    </location>
    <ligand>
        <name>NADPH</name>
        <dbReference type="ChEBI" id="CHEBI:57783"/>
    </ligand>
</feature>
<dbReference type="InterPro" id="IPR036291">
    <property type="entry name" value="NAD(P)-bd_dom_sf"/>
</dbReference>
<dbReference type="Proteomes" id="UP000824091">
    <property type="component" value="Unassembled WGS sequence"/>
</dbReference>
<dbReference type="GO" id="GO:0030604">
    <property type="term" value="F:1-deoxy-D-xylulose-5-phosphate reductoisomerase activity"/>
    <property type="evidence" value="ECO:0007669"/>
    <property type="project" value="UniProtKB-UniRule"/>
</dbReference>
<keyword evidence="3 9" id="KW-0479">Metal-binding</keyword>
<feature type="binding site" evidence="9">
    <location>
        <position position="12"/>
    </location>
    <ligand>
        <name>NADPH</name>
        <dbReference type="ChEBI" id="CHEBI:57783"/>
    </ligand>
</feature>
<dbReference type="PANTHER" id="PTHR30525">
    <property type="entry name" value="1-DEOXY-D-XYLULOSE 5-PHOSPHATE REDUCTOISOMERASE"/>
    <property type="match status" value="1"/>
</dbReference>
<feature type="binding site" evidence="9">
    <location>
        <position position="121"/>
    </location>
    <ligand>
        <name>NADPH</name>
        <dbReference type="ChEBI" id="CHEBI:57783"/>
    </ligand>
</feature>
<dbReference type="InterPro" id="IPR036169">
    <property type="entry name" value="DXPR_C_sf"/>
</dbReference>
<evidence type="ECO:0000256" key="9">
    <source>
        <dbReference type="HAMAP-Rule" id="MF_00183"/>
    </source>
</evidence>
<feature type="binding site" evidence="9">
    <location>
        <position position="194"/>
    </location>
    <ligand>
        <name>1-deoxy-D-xylulose 5-phosphate</name>
        <dbReference type="ChEBI" id="CHEBI:57792"/>
    </ligand>
</feature>
<dbReference type="InterPro" id="IPR026877">
    <property type="entry name" value="DXPR_C"/>
</dbReference>
<feature type="binding site" evidence="9">
    <location>
        <position position="200"/>
    </location>
    <ligand>
        <name>NADPH</name>
        <dbReference type="ChEBI" id="CHEBI:57783"/>
    </ligand>
</feature>
<dbReference type="NCBIfam" id="TIGR00243">
    <property type="entry name" value="Dxr"/>
    <property type="match status" value="1"/>
</dbReference>
<dbReference type="EMBL" id="DVMO01000035">
    <property type="protein sequence ID" value="HIU27167.1"/>
    <property type="molecule type" value="Genomic_DNA"/>
</dbReference>
<dbReference type="PANTHER" id="PTHR30525:SF0">
    <property type="entry name" value="1-DEOXY-D-XYLULOSE 5-PHOSPHATE REDUCTOISOMERASE, CHLOROPLASTIC"/>
    <property type="match status" value="1"/>
</dbReference>
<keyword evidence="4 9" id="KW-0521">NADP</keyword>
<comment type="similarity">
    <text evidence="2 9">Belongs to the DXR family.</text>
</comment>
<name>A0A9D1I397_9FIRM</name>
<feature type="binding site" evidence="9">
    <location>
        <position position="13"/>
    </location>
    <ligand>
        <name>NADPH</name>
        <dbReference type="ChEBI" id="CHEBI:57783"/>
    </ligand>
</feature>
<feature type="binding site" evidence="9">
    <location>
        <position position="216"/>
    </location>
    <ligand>
        <name>1-deoxy-D-xylulose 5-phosphate</name>
        <dbReference type="ChEBI" id="CHEBI:57792"/>
    </ligand>
</feature>
<evidence type="ECO:0000259" key="11">
    <source>
        <dbReference type="Pfam" id="PF08436"/>
    </source>
</evidence>
<feature type="binding site" evidence="9">
    <location>
        <position position="38"/>
    </location>
    <ligand>
        <name>NADPH</name>
        <dbReference type="ChEBI" id="CHEBI:57783"/>
    </ligand>
</feature>
<evidence type="ECO:0000256" key="3">
    <source>
        <dbReference type="ARBA" id="ARBA00022723"/>
    </source>
</evidence>
<dbReference type="Pfam" id="PF08436">
    <property type="entry name" value="DXP_redisom_C"/>
    <property type="match status" value="1"/>
</dbReference>
<evidence type="ECO:0000256" key="8">
    <source>
        <dbReference type="ARBA" id="ARBA00048543"/>
    </source>
</evidence>
<evidence type="ECO:0000256" key="1">
    <source>
        <dbReference type="ARBA" id="ARBA00005094"/>
    </source>
</evidence>
<feature type="binding site" evidence="9">
    <location>
        <position position="145"/>
    </location>
    <ligand>
        <name>Mn(2+)</name>
        <dbReference type="ChEBI" id="CHEBI:29035"/>
    </ligand>
</feature>
<comment type="caution">
    <text evidence="9">Lacks conserved residue(s) required for the propagation of feature annotation.</text>
</comment>
<keyword evidence="6 9" id="KW-0464">Manganese</keyword>
<dbReference type="EC" id="1.1.1.267" evidence="9"/>
<keyword evidence="9" id="KW-0460">Magnesium</keyword>
<feature type="binding site" evidence="9">
    <location>
        <position position="213"/>
    </location>
    <ligand>
        <name>1-deoxy-D-xylulose 5-phosphate</name>
        <dbReference type="ChEBI" id="CHEBI:57792"/>
    </ligand>
</feature>
<dbReference type="SUPFAM" id="SSF69055">
    <property type="entry name" value="1-deoxy-D-xylulose-5-phosphate reductoisomerase, C-terminal domain"/>
    <property type="match status" value="1"/>
</dbReference>
<dbReference type="InterPro" id="IPR013644">
    <property type="entry name" value="DXP_reductoisomerase_C"/>
</dbReference>
<dbReference type="InterPro" id="IPR003821">
    <property type="entry name" value="DXP_reductoisomerase"/>
</dbReference>
<dbReference type="GO" id="GO:0070402">
    <property type="term" value="F:NADPH binding"/>
    <property type="evidence" value="ECO:0007669"/>
    <property type="project" value="InterPro"/>
</dbReference>
<feature type="domain" description="1-deoxy-D-xylulose 5-phosphate reductoisomerase C-terminal" evidence="11">
    <location>
        <begin position="141"/>
        <end position="224"/>
    </location>
</feature>
<feature type="binding site" evidence="9">
    <location>
        <position position="36"/>
    </location>
    <ligand>
        <name>NADPH</name>
        <dbReference type="ChEBI" id="CHEBI:57783"/>
    </ligand>
</feature>